<accession>F8N8C5</accession>
<feature type="chain" id="PRO_5003380974" description="DUF4876 domain-containing protein" evidence="1">
    <location>
        <begin position="21"/>
        <end position="374"/>
    </location>
</feature>
<organism evidence="2 3">
    <name type="scientific">Hallella multisaccharivorax DSM 17128</name>
    <dbReference type="NCBI Taxonomy" id="688246"/>
    <lineage>
        <taxon>Bacteria</taxon>
        <taxon>Pseudomonadati</taxon>
        <taxon>Bacteroidota</taxon>
        <taxon>Bacteroidia</taxon>
        <taxon>Bacteroidales</taxon>
        <taxon>Prevotellaceae</taxon>
        <taxon>Hallella</taxon>
    </lineage>
</organism>
<dbReference type="STRING" id="688246.Premu_2216"/>
<evidence type="ECO:0000256" key="1">
    <source>
        <dbReference type="SAM" id="SignalP"/>
    </source>
</evidence>
<evidence type="ECO:0000313" key="3">
    <source>
        <dbReference type="Proteomes" id="UP000002772"/>
    </source>
</evidence>
<evidence type="ECO:0008006" key="4">
    <source>
        <dbReference type="Google" id="ProtNLM"/>
    </source>
</evidence>
<name>F8N8C5_9BACT</name>
<keyword evidence="3" id="KW-1185">Reference proteome</keyword>
<dbReference type="Proteomes" id="UP000002772">
    <property type="component" value="Unassembled WGS sequence"/>
</dbReference>
<feature type="signal peptide" evidence="1">
    <location>
        <begin position="1"/>
        <end position="20"/>
    </location>
</feature>
<dbReference type="InterPro" id="IPR032627">
    <property type="entry name" value="DUF4876"/>
</dbReference>
<dbReference type="eggNOG" id="ENOG502Z8Q3">
    <property type="taxonomic scope" value="Bacteria"/>
</dbReference>
<reference evidence="3" key="1">
    <citation type="journal article" date="2011" name="Stand. Genomic Sci.">
        <title>Non-contiguous finished genome sequence of the opportunistic oral pathogen Prevotella multisaccharivorax type strain (PPPA20).</title>
        <authorList>
            <person name="Pati A."/>
            <person name="Gronow S."/>
            <person name="Lu M."/>
            <person name="Lapidus A."/>
            <person name="Nolan M."/>
            <person name="Lucas S."/>
            <person name="Hammon N."/>
            <person name="Deshpande S."/>
            <person name="Cheng J.F."/>
            <person name="Tapia R."/>
            <person name="Han C."/>
            <person name="Goodwin L."/>
            <person name="Pitluck S."/>
            <person name="Liolios K."/>
            <person name="Pagani I."/>
            <person name="Mavromatis K."/>
            <person name="Mikhailova N."/>
            <person name="Huntemann M."/>
            <person name="Chen A."/>
            <person name="Palaniappan K."/>
            <person name="Land M."/>
            <person name="Hauser L."/>
            <person name="Detter J.C."/>
            <person name="Brambilla E.M."/>
            <person name="Rohde M."/>
            <person name="Goker M."/>
            <person name="Woyke T."/>
            <person name="Bristow J."/>
            <person name="Eisen J.A."/>
            <person name="Markowitz V."/>
            <person name="Hugenholtz P."/>
            <person name="Kyrpides N.C."/>
            <person name="Klenk H.P."/>
            <person name="Ivanova N."/>
        </authorList>
    </citation>
    <scope>NUCLEOTIDE SEQUENCE [LARGE SCALE GENOMIC DNA]</scope>
    <source>
        <strain evidence="3">DSM 17128</strain>
    </source>
</reference>
<gene>
    <name evidence="2" type="ORF">Premu_2216</name>
</gene>
<keyword evidence="1" id="KW-0732">Signal</keyword>
<evidence type="ECO:0000313" key="2">
    <source>
        <dbReference type="EMBL" id="EGN57604.1"/>
    </source>
</evidence>
<dbReference type="RefSeq" id="WP_007575280.1">
    <property type="nucleotide sequence ID" value="NZ_BPTS01000002.1"/>
</dbReference>
<dbReference type="OrthoDB" id="1409865at2"/>
<dbReference type="HOGENOM" id="CLU_046268_0_0_10"/>
<dbReference type="AlphaFoldDB" id="F8N8C5"/>
<dbReference type="EMBL" id="GL945017">
    <property type="protein sequence ID" value="EGN57604.1"/>
    <property type="molecule type" value="Genomic_DNA"/>
</dbReference>
<proteinExistence type="predicted"/>
<sequence>MKRTILGIVAFFAMAANVSAQTWNMIVTHEDGSVDTLATSAVKKVSFQLPDQNVDQVIIKELYNGGCPKDEGSDYFQMDKGFVLYNNCGQTAVINNLAVGQVDPGNAHSTNNWYNKETLTYAADGYLPVDYSAWYFQKALVMGPYSQVVVSCMGAIDNTQTYKQSVNYANKDYYAMYDPESGNNNIGYYPTPADVIPSSHYLKAVMVGQGNGWPLSVSSPAFIIFQTRGETAHDYLSNTKNYVFQPGKSTANNIYRCVKVPTKWVIDGVEEYDGSKIDKSQKRLTDDVDAGYVSFTSRKGYSVYRNVDVEATKAIAGNAGKLVYNYSLGVGKSTDPSGIDAEASIRNGAKIVYQDTNNSSRDFHLRQRFSVRGK</sequence>
<dbReference type="Pfam" id="PF16215">
    <property type="entry name" value="DUF4876"/>
    <property type="match status" value="1"/>
</dbReference>
<protein>
    <recommendedName>
        <fullName evidence="4">DUF4876 domain-containing protein</fullName>
    </recommendedName>
</protein>